<dbReference type="AlphaFoldDB" id="A0A4S5E6Z5"/>
<evidence type="ECO:0000256" key="3">
    <source>
        <dbReference type="ARBA" id="ARBA00022989"/>
    </source>
</evidence>
<comment type="subcellular location">
    <subcellularLocation>
        <location evidence="1">Membrane</location>
        <topology evidence="1">Multi-pass membrane protein</topology>
    </subcellularLocation>
</comment>
<evidence type="ECO:0000256" key="4">
    <source>
        <dbReference type="ARBA" id="ARBA00023136"/>
    </source>
</evidence>
<keyword evidence="4 5" id="KW-0472">Membrane</keyword>
<comment type="caution">
    <text evidence="6">The sequence shown here is derived from an EMBL/GenBank/DDBJ whole genome shotgun (WGS) entry which is preliminary data.</text>
</comment>
<dbReference type="PANTHER" id="PTHR33514">
    <property type="entry name" value="PROTEIN ABCI12, CHLOROPLASTIC"/>
    <property type="match status" value="1"/>
</dbReference>
<evidence type="ECO:0000313" key="6">
    <source>
        <dbReference type="EMBL" id="THJ67361.1"/>
    </source>
</evidence>
<sequence length="214" mass="22460">MRGYGATLGLYEPGKGFLYRLPTAVKAAASLGCAVAVIAWRSPSTTAVALVLTVGCLLVGARLSPARLLRMLLPAAPVLGILALYQSLAQGWLRAFVVVGGITACLLAARALTLTTTTQDLLDGVVRLVRPFRSIGADPERFALAVSIMLRSIPYLAGMVVDVRQAARARGLERDPRVVVTPLVLGAVAYAHRTGEALAARGLGDEDDEDDDGP</sequence>
<feature type="transmembrane region" description="Helical" evidence="5">
    <location>
        <begin position="91"/>
        <end position="109"/>
    </location>
</feature>
<keyword evidence="2 5" id="KW-0812">Transmembrane</keyword>
<dbReference type="InterPro" id="IPR003339">
    <property type="entry name" value="ABC/ECF_trnsptr_transmembrane"/>
</dbReference>
<dbReference type="Pfam" id="PF02361">
    <property type="entry name" value="CbiQ"/>
    <property type="match status" value="1"/>
</dbReference>
<keyword evidence="7" id="KW-1185">Reference proteome</keyword>
<gene>
    <name evidence="6" type="ORF">E8P82_04440</name>
</gene>
<dbReference type="GO" id="GO:0005886">
    <property type="term" value="C:plasma membrane"/>
    <property type="evidence" value="ECO:0007669"/>
    <property type="project" value="UniProtKB-ARBA"/>
</dbReference>
<dbReference type="CDD" id="cd16914">
    <property type="entry name" value="EcfT"/>
    <property type="match status" value="1"/>
</dbReference>
<evidence type="ECO:0000256" key="1">
    <source>
        <dbReference type="ARBA" id="ARBA00004141"/>
    </source>
</evidence>
<evidence type="ECO:0000313" key="7">
    <source>
        <dbReference type="Proteomes" id="UP000305233"/>
    </source>
</evidence>
<reference evidence="6 7" key="1">
    <citation type="submission" date="2019-04" db="EMBL/GenBank/DDBJ databases">
        <authorList>
            <person name="Liu Q."/>
            <person name="Xin Y.-H."/>
        </authorList>
    </citation>
    <scope>NUCLEOTIDE SEQUENCE [LARGE SCALE GENOMIC DNA]</scope>
    <source>
        <strain evidence="6 7">AM23</strain>
    </source>
</reference>
<dbReference type="RefSeq" id="WP_136453298.1">
    <property type="nucleotide sequence ID" value="NZ_SSWH01000003.1"/>
</dbReference>
<feature type="transmembrane region" description="Helical" evidence="5">
    <location>
        <begin position="46"/>
        <end position="63"/>
    </location>
</feature>
<evidence type="ECO:0000256" key="2">
    <source>
        <dbReference type="ARBA" id="ARBA00022692"/>
    </source>
</evidence>
<dbReference type="Proteomes" id="UP000305233">
    <property type="component" value="Unassembled WGS sequence"/>
</dbReference>
<accession>A0A4S5E6Z5</accession>
<protein>
    <submittedName>
        <fullName evidence="6">Energy-coupling factor transporter transmembrane protein EcfT</fullName>
    </submittedName>
</protein>
<dbReference type="OrthoDB" id="509049at2"/>
<proteinExistence type="predicted"/>
<dbReference type="EMBL" id="SSWH01000003">
    <property type="protein sequence ID" value="THJ67361.1"/>
    <property type="molecule type" value="Genomic_DNA"/>
</dbReference>
<name>A0A4S5E6Z5_9MICC</name>
<organism evidence="6 7">
    <name type="scientific">Arthrobacter echini</name>
    <dbReference type="NCBI Taxonomy" id="1529066"/>
    <lineage>
        <taxon>Bacteria</taxon>
        <taxon>Bacillati</taxon>
        <taxon>Actinomycetota</taxon>
        <taxon>Actinomycetes</taxon>
        <taxon>Micrococcales</taxon>
        <taxon>Micrococcaceae</taxon>
        <taxon>Arthrobacter</taxon>
    </lineage>
</organism>
<feature type="transmembrane region" description="Helical" evidence="5">
    <location>
        <begin position="68"/>
        <end position="85"/>
    </location>
</feature>
<evidence type="ECO:0000256" key="5">
    <source>
        <dbReference type="SAM" id="Phobius"/>
    </source>
</evidence>
<keyword evidence="3 5" id="KW-1133">Transmembrane helix</keyword>
<dbReference type="PANTHER" id="PTHR33514:SF13">
    <property type="entry name" value="PROTEIN ABCI12, CHLOROPLASTIC"/>
    <property type="match status" value="1"/>
</dbReference>